<reference evidence="2 3" key="1">
    <citation type="journal article" date="2015" name="Genome Biol. Evol.">
        <title>Phylogenomic analyses indicate that early fungi evolved digesting cell walls of algal ancestors of land plants.</title>
        <authorList>
            <person name="Chang Y."/>
            <person name="Wang S."/>
            <person name="Sekimoto S."/>
            <person name="Aerts A.L."/>
            <person name="Choi C."/>
            <person name="Clum A."/>
            <person name="LaButti K.M."/>
            <person name="Lindquist E.A."/>
            <person name="Yee Ngan C."/>
            <person name="Ohm R.A."/>
            <person name="Salamov A.A."/>
            <person name="Grigoriev I.V."/>
            <person name="Spatafora J.W."/>
            <person name="Berbee M.L."/>
        </authorList>
    </citation>
    <scope>NUCLEOTIDE SEQUENCE [LARGE SCALE GENOMIC DNA]</scope>
    <source>
        <strain evidence="2 3">NRRL 1564</strain>
    </source>
</reference>
<proteinExistence type="predicted"/>
<dbReference type="OrthoDB" id="10266568at2759"/>
<protein>
    <recommendedName>
        <fullName evidence="4">Snf7-domain-containing protein</fullName>
    </recommendedName>
</protein>
<feature type="compositionally biased region" description="Basic and acidic residues" evidence="1">
    <location>
        <begin position="186"/>
        <end position="199"/>
    </location>
</feature>
<dbReference type="Pfam" id="PF03357">
    <property type="entry name" value="Snf7"/>
    <property type="match status" value="1"/>
</dbReference>
<keyword evidence="3" id="KW-1185">Reference proteome</keyword>
<dbReference type="GO" id="GO:0007034">
    <property type="term" value="P:vacuolar transport"/>
    <property type="evidence" value="ECO:0007669"/>
    <property type="project" value="InterPro"/>
</dbReference>
<dbReference type="STRING" id="763665.A0A2G5BEP2"/>
<sequence length="205" mass="22844">MTSGPADCISGSRSAVETCIFLAKSFKRQSTRCEKESKKEVEKMKKAIKANNNEIAQIHAANVIRKRNESVNLLRLSSRMDAASTRIQTAVQMRGVTESMARVVGDMDKASRKMDLERMTKIMDMFENQSEDLDIQTSYMEGSIGGATTLTTPQKDIDSLMQQVADEAGLELNQELGVMQAPQERPLPEEREGLNERLAKLRNAS</sequence>
<organism evidence="2 3">
    <name type="scientific">Coemansia reversa (strain ATCC 12441 / NRRL 1564)</name>
    <dbReference type="NCBI Taxonomy" id="763665"/>
    <lineage>
        <taxon>Eukaryota</taxon>
        <taxon>Fungi</taxon>
        <taxon>Fungi incertae sedis</taxon>
        <taxon>Zoopagomycota</taxon>
        <taxon>Kickxellomycotina</taxon>
        <taxon>Kickxellomycetes</taxon>
        <taxon>Kickxellales</taxon>
        <taxon>Kickxellaceae</taxon>
        <taxon>Coemansia</taxon>
    </lineage>
</organism>
<evidence type="ECO:0000313" key="3">
    <source>
        <dbReference type="Proteomes" id="UP000242474"/>
    </source>
</evidence>
<feature type="region of interest" description="Disordered" evidence="1">
    <location>
        <begin position="177"/>
        <end position="205"/>
    </location>
</feature>
<dbReference type="PANTHER" id="PTHR10476">
    <property type="entry name" value="CHARGED MULTIVESICULAR BODY PROTEIN"/>
    <property type="match status" value="1"/>
</dbReference>
<evidence type="ECO:0008006" key="4">
    <source>
        <dbReference type="Google" id="ProtNLM"/>
    </source>
</evidence>
<dbReference type="Proteomes" id="UP000242474">
    <property type="component" value="Unassembled WGS sequence"/>
</dbReference>
<dbReference type="Gene3D" id="6.10.140.1230">
    <property type="match status" value="1"/>
</dbReference>
<name>A0A2G5BEP2_COERN</name>
<dbReference type="EMBL" id="KZ303494">
    <property type="protein sequence ID" value="PIA17480.1"/>
    <property type="molecule type" value="Genomic_DNA"/>
</dbReference>
<dbReference type="InterPro" id="IPR005024">
    <property type="entry name" value="Snf7_fam"/>
</dbReference>
<accession>A0A2G5BEP2</accession>
<dbReference type="AlphaFoldDB" id="A0A2G5BEP2"/>
<evidence type="ECO:0000256" key="1">
    <source>
        <dbReference type="SAM" id="MobiDB-lite"/>
    </source>
</evidence>
<gene>
    <name evidence="2" type="ORF">COEREDRAFT_91849</name>
</gene>
<evidence type="ECO:0000313" key="2">
    <source>
        <dbReference type="EMBL" id="PIA17480.1"/>
    </source>
</evidence>